<feature type="compositionally biased region" description="Acidic residues" evidence="1">
    <location>
        <begin position="285"/>
        <end position="297"/>
    </location>
</feature>
<gene>
    <name evidence="2" type="ORF">EV702DRAFT_1071042</name>
</gene>
<feature type="compositionally biased region" description="Low complexity" evidence="1">
    <location>
        <begin position="172"/>
        <end position="189"/>
    </location>
</feature>
<sequence length="348" mass="39031">MVADVHRNRAHVNAELELARTEAAEALADATLAELELKAERDQMQDFLNRLGSVAGKNFVLKMIRKVERSLKTGDESLEDESEEELQDADYEDSNGSDEGEVDHQDVEVDFGGGAGESEEGPQDAEDEEYRRSGDNGPRESSEFLSASCTPSSPDCPQQYLHESVSDGEANSWESSEPPSADESPNSSPQGISHQPSSPDWRRGDVTDDEYSSGEDDTSRKWTDVSPAYKSRKRHLEVEEETNSPEDSPRKKFKETPPSPLKDVKLFPLPTRCFYPPENKQDNAIDQDNDSDEEYEVENSLTLEHEPVLSTPYLPRLNLLERDPYRVRQNSQGEPELYVPGRLAIDLP</sequence>
<feature type="region of interest" description="Disordered" evidence="1">
    <location>
        <begin position="71"/>
        <end position="306"/>
    </location>
</feature>
<feature type="compositionally biased region" description="Acidic residues" evidence="1">
    <location>
        <begin position="207"/>
        <end position="216"/>
    </location>
</feature>
<dbReference type="EMBL" id="JABBWD010000004">
    <property type="protein sequence ID" value="KAG1782245.1"/>
    <property type="molecule type" value="Genomic_DNA"/>
</dbReference>
<reference evidence="2" key="1">
    <citation type="journal article" date="2020" name="New Phytol.">
        <title>Comparative genomics reveals dynamic genome evolution in host specialist ectomycorrhizal fungi.</title>
        <authorList>
            <person name="Lofgren L.A."/>
            <person name="Nguyen N.H."/>
            <person name="Vilgalys R."/>
            <person name="Ruytinx J."/>
            <person name="Liao H.L."/>
            <person name="Branco S."/>
            <person name="Kuo A."/>
            <person name="LaButti K."/>
            <person name="Lipzen A."/>
            <person name="Andreopoulos W."/>
            <person name="Pangilinan J."/>
            <person name="Riley R."/>
            <person name="Hundley H."/>
            <person name="Na H."/>
            <person name="Barry K."/>
            <person name="Grigoriev I.V."/>
            <person name="Stajich J.E."/>
            <person name="Kennedy P.G."/>
        </authorList>
    </citation>
    <scope>NUCLEOTIDE SEQUENCE</scope>
    <source>
        <strain evidence="2">DOB743</strain>
    </source>
</reference>
<accession>A0A9P7A4D4</accession>
<evidence type="ECO:0000313" key="2">
    <source>
        <dbReference type="EMBL" id="KAG1782245.1"/>
    </source>
</evidence>
<proteinExistence type="predicted"/>
<evidence type="ECO:0000256" key="1">
    <source>
        <dbReference type="SAM" id="MobiDB-lite"/>
    </source>
</evidence>
<dbReference type="AlphaFoldDB" id="A0A9P7A4D4"/>
<feature type="compositionally biased region" description="Acidic residues" evidence="1">
    <location>
        <begin position="76"/>
        <end position="101"/>
    </location>
</feature>
<name>A0A9P7A4D4_9AGAM</name>
<dbReference type="Proteomes" id="UP000714275">
    <property type="component" value="Unassembled WGS sequence"/>
</dbReference>
<organism evidence="2 3">
    <name type="scientific">Suillus placidus</name>
    <dbReference type="NCBI Taxonomy" id="48579"/>
    <lineage>
        <taxon>Eukaryota</taxon>
        <taxon>Fungi</taxon>
        <taxon>Dikarya</taxon>
        <taxon>Basidiomycota</taxon>
        <taxon>Agaricomycotina</taxon>
        <taxon>Agaricomycetes</taxon>
        <taxon>Agaricomycetidae</taxon>
        <taxon>Boletales</taxon>
        <taxon>Suillineae</taxon>
        <taxon>Suillaceae</taxon>
        <taxon>Suillus</taxon>
    </lineage>
</organism>
<feature type="compositionally biased region" description="Basic and acidic residues" evidence="1">
    <location>
        <begin position="129"/>
        <end position="142"/>
    </location>
</feature>
<evidence type="ECO:0000313" key="3">
    <source>
        <dbReference type="Proteomes" id="UP000714275"/>
    </source>
</evidence>
<comment type="caution">
    <text evidence="2">The sequence shown here is derived from an EMBL/GenBank/DDBJ whole genome shotgun (WGS) entry which is preliminary data.</text>
</comment>
<feature type="compositionally biased region" description="Polar residues" evidence="1">
    <location>
        <begin position="143"/>
        <end position="156"/>
    </location>
</feature>
<dbReference type="OrthoDB" id="2680944at2759"/>
<keyword evidence="3" id="KW-1185">Reference proteome</keyword>
<feature type="compositionally biased region" description="Acidic residues" evidence="1">
    <location>
        <begin position="117"/>
        <end position="128"/>
    </location>
</feature>
<protein>
    <submittedName>
        <fullName evidence="2">Uncharacterized protein</fullName>
    </submittedName>
</protein>